<protein>
    <submittedName>
        <fullName evidence="2">Flavodoxin domain-containing protein</fullName>
    </submittedName>
</protein>
<feature type="domain" description="Flavodoxin-like" evidence="1">
    <location>
        <begin position="5"/>
        <end position="164"/>
    </location>
</feature>
<dbReference type="PROSITE" id="PS50902">
    <property type="entry name" value="FLAVODOXIN_LIKE"/>
    <property type="match status" value="1"/>
</dbReference>
<evidence type="ECO:0000313" key="3">
    <source>
        <dbReference type="Proteomes" id="UP001501035"/>
    </source>
</evidence>
<dbReference type="Proteomes" id="UP001501035">
    <property type="component" value="Unassembled WGS sequence"/>
</dbReference>
<evidence type="ECO:0000313" key="2">
    <source>
        <dbReference type="EMBL" id="GAA3041501.1"/>
    </source>
</evidence>
<comment type="caution">
    <text evidence="2">The sequence shown here is derived from an EMBL/GenBank/DDBJ whole genome shotgun (WGS) entry which is preliminary data.</text>
</comment>
<evidence type="ECO:0000259" key="1">
    <source>
        <dbReference type="PROSITE" id="PS50902"/>
    </source>
</evidence>
<dbReference type="InterPro" id="IPR026816">
    <property type="entry name" value="Flavodoxin_dom"/>
</dbReference>
<dbReference type="RefSeq" id="WP_290707209.1">
    <property type="nucleotide sequence ID" value="NZ_BAAAVS010000026.1"/>
</dbReference>
<dbReference type="EMBL" id="BAAAVS010000026">
    <property type="protein sequence ID" value="GAA3041501.1"/>
    <property type="molecule type" value="Genomic_DNA"/>
</dbReference>
<proteinExistence type="predicted"/>
<dbReference type="InterPro" id="IPR029039">
    <property type="entry name" value="Flavoprotein-like_sf"/>
</dbReference>
<reference evidence="3" key="1">
    <citation type="journal article" date="2019" name="Int. J. Syst. Evol. Microbiol.">
        <title>The Global Catalogue of Microorganisms (GCM) 10K type strain sequencing project: providing services to taxonomists for standard genome sequencing and annotation.</title>
        <authorList>
            <consortium name="The Broad Institute Genomics Platform"/>
            <consortium name="The Broad Institute Genome Sequencing Center for Infectious Disease"/>
            <person name="Wu L."/>
            <person name="Ma J."/>
        </authorList>
    </citation>
    <scope>NUCLEOTIDE SEQUENCE [LARGE SCALE GENOMIC DNA]</scope>
    <source>
        <strain evidence="3">JCM 14234</strain>
    </source>
</reference>
<dbReference type="InterPro" id="IPR008254">
    <property type="entry name" value="Flavodoxin/NO_synth"/>
</dbReference>
<dbReference type="SUPFAM" id="SSF52218">
    <property type="entry name" value="Flavoproteins"/>
    <property type="match status" value="1"/>
</dbReference>
<gene>
    <name evidence="2" type="ORF">GCM10010528_22280</name>
</gene>
<organism evidence="2 3">
    <name type="scientific">Gordonia defluvii</name>
    <dbReference type="NCBI Taxonomy" id="283718"/>
    <lineage>
        <taxon>Bacteria</taxon>
        <taxon>Bacillati</taxon>
        <taxon>Actinomycetota</taxon>
        <taxon>Actinomycetes</taxon>
        <taxon>Mycobacteriales</taxon>
        <taxon>Gordoniaceae</taxon>
        <taxon>Gordonia</taxon>
    </lineage>
</organism>
<accession>A0ABP6LES6</accession>
<dbReference type="Pfam" id="PF12724">
    <property type="entry name" value="Flavodoxin_5"/>
    <property type="match status" value="1"/>
</dbReference>
<dbReference type="Gene3D" id="3.40.50.360">
    <property type="match status" value="1"/>
</dbReference>
<name>A0ABP6LES6_9ACTN</name>
<keyword evidence="3" id="KW-1185">Reference proteome</keyword>
<sequence length="173" mass="18326">MTANVLVAYASADGSTAEVAQRLGEHLRATGLQVRIAPATDSPDPTVVDAVILGSPIHDGALLPELTAFVDANLAALLQRPVWLFSLGMGPVLRGPIGALLRTKVTPPVAGVRDTVNAVEYHAFAGRFARSPQLRIRAVMGLLGAVPGDHRNWDEVAQWAADISRVVRARTPD</sequence>